<reference evidence="3 4" key="1">
    <citation type="submission" date="2018-08" db="EMBL/GenBank/DDBJ databases">
        <title>Flavobacterium tibetense sp. nov., isolated from a wetland YonghuCo on Tibetan Plateau.</title>
        <authorList>
            <person name="Phurbu D."/>
            <person name="Lu H."/>
            <person name="Xing P."/>
        </authorList>
    </citation>
    <scope>NUCLEOTIDE SEQUENCE [LARGE SCALE GENOMIC DNA]</scope>
    <source>
        <strain evidence="3 4">DJC</strain>
    </source>
</reference>
<accession>A0A411YZ17</accession>
<keyword evidence="1" id="KW-0812">Transmembrane</keyword>
<feature type="transmembrane region" description="Helical" evidence="1">
    <location>
        <begin position="12"/>
        <end position="29"/>
    </location>
</feature>
<feature type="transmembrane region" description="Helical" evidence="1">
    <location>
        <begin position="35"/>
        <end position="58"/>
    </location>
</feature>
<evidence type="ECO:0000259" key="2">
    <source>
        <dbReference type="Pfam" id="PF11127"/>
    </source>
</evidence>
<proteinExistence type="predicted"/>
<evidence type="ECO:0000313" key="3">
    <source>
        <dbReference type="EMBL" id="RGP36048.1"/>
    </source>
</evidence>
<dbReference type="RefSeq" id="WP_118154884.1">
    <property type="nucleotide sequence ID" value="NZ_QWEY01000010.1"/>
</dbReference>
<gene>
    <name evidence="3" type="ORF">D1012_16685</name>
</gene>
<dbReference type="AlphaFoldDB" id="A0A411YZ17"/>
<keyword evidence="1" id="KW-0472">Membrane</keyword>
<organism evidence="3 4">
    <name type="scientific">Pseudotabrizicola alkalilacus</name>
    <dbReference type="NCBI Taxonomy" id="2305252"/>
    <lineage>
        <taxon>Bacteria</taxon>
        <taxon>Pseudomonadati</taxon>
        <taxon>Pseudomonadota</taxon>
        <taxon>Alphaproteobacteria</taxon>
        <taxon>Rhodobacterales</taxon>
        <taxon>Paracoccaceae</taxon>
        <taxon>Pseudotabrizicola</taxon>
    </lineage>
</organism>
<dbReference type="Proteomes" id="UP000284547">
    <property type="component" value="Unassembled WGS sequence"/>
</dbReference>
<dbReference type="InterPro" id="IPR021309">
    <property type="entry name" value="YgaP-like_TM"/>
</dbReference>
<evidence type="ECO:0000313" key="4">
    <source>
        <dbReference type="Proteomes" id="UP000284547"/>
    </source>
</evidence>
<name>A0A411YZ17_9RHOB</name>
<dbReference type="EMBL" id="QWEY01000010">
    <property type="protein sequence ID" value="RGP36048.1"/>
    <property type="molecule type" value="Genomic_DNA"/>
</dbReference>
<dbReference type="OrthoDB" id="9804804at2"/>
<comment type="caution">
    <text evidence="3">The sequence shown here is derived from an EMBL/GenBank/DDBJ whole genome shotgun (WGS) entry which is preliminary data.</text>
</comment>
<dbReference type="Pfam" id="PF11127">
    <property type="entry name" value="YgaP-like_TM"/>
    <property type="match status" value="1"/>
</dbReference>
<keyword evidence="1" id="KW-1133">Transmembrane helix</keyword>
<protein>
    <submittedName>
        <fullName evidence="3">DUF2892 domain-containing protein</fullName>
    </submittedName>
</protein>
<feature type="domain" description="Inner membrane protein YgaP-like transmembrane" evidence="2">
    <location>
        <begin position="3"/>
        <end position="65"/>
    </location>
</feature>
<evidence type="ECO:0000256" key="1">
    <source>
        <dbReference type="SAM" id="Phobius"/>
    </source>
</evidence>
<sequence>MLKTNVGGIDRILRIVVGLALIAGFFLMPEAGYRWLFLLGIIPLATGLMQTCPLYSIFGLNTCPIKKT</sequence>
<keyword evidence="4" id="KW-1185">Reference proteome</keyword>